<protein>
    <recommendedName>
        <fullName evidence="3">Prevent-host-death family protein</fullName>
    </recommendedName>
</protein>
<dbReference type="EMBL" id="VKAC01000021">
    <property type="protein sequence ID" value="TXR51569.1"/>
    <property type="molecule type" value="Genomic_DNA"/>
</dbReference>
<evidence type="ECO:0000313" key="1">
    <source>
        <dbReference type="EMBL" id="TXR51569.1"/>
    </source>
</evidence>
<proteinExistence type="predicted"/>
<sequence>MTTTLPLSRLVQHPTEVATLVAEQDIVLDRRNAEDLYLSTVERHEQESQGLRITTSALAALARVRPDLAGDALSETLPWMVWLPVDEKTACLQELLDNLRAGAETSQLRPFFLNLAAWRSTAITWSDPDLAAMLLAGHDGDGMSEEDSLVAQPAT</sequence>
<dbReference type="Proteomes" id="UP000321234">
    <property type="component" value="Unassembled WGS sequence"/>
</dbReference>
<accession>A0A5C8Z2T9</accession>
<comment type="caution">
    <text evidence="1">The sequence shown here is derived from an EMBL/GenBank/DDBJ whole genome shotgun (WGS) entry which is preliminary data.</text>
</comment>
<dbReference type="OrthoDB" id="3378334at2"/>
<organism evidence="1 2">
    <name type="scientific">Quadrisphaera setariae</name>
    <dbReference type="NCBI Taxonomy" id="2593304"/>
    <lineage>
        <taxon>Bacteria</taxon>
        <taxon>Bacillati</taxon>
        <taxon>Actinomycetota</taxon>
        <taxon>Actinomycetes</taxon>
        <taxon>Kineosporiales</taxon>
        <taxon>Kineosporiaceae</taxon>
        <taxon>Quadrisphaera</taxon>
    </lineage>
</organism>
<evidence type="ECO:0008006" key="3">
    <source>
        <dbReference type="Google" id="ProtNLM"/>
    </source>
</evidence>
<keyword evidence="2" id="KW-1185">Reference proteome</keyword>
<dbReference type="RefSeq" id="WP_147928543.1">
    <property type="nucleotide sequence ID" value="NZ_VKAC01000021.1"/>
</dbReference>
<evidence type="ECO:0000313" key="2">
    <source>
        <dbReference type="Proteomes" id="UP000321234"/>
    </source>
</evidence>
<reference evidence="1 2" key="1">
    <citation type="submission" date="2019-07" db="EMBL/GenBank/DDBJ databases">
        <title>Quadrisphaera sp. strain DD2A genome sequencing and assembly.</title>
        <authorList>
            <person name="Kim I."/>
        </authorList>
    </citation>
    <scope>NUCLEOTIDE SEQUENCE [LARGE SCALE GENOMIC DNA]</scope>
    <source>
        <strain evidence="1 2">DD2A</strain>
    </source>
</reference>
<name>A0A5C8Z2T9_9ACTN</name>
<gene>
    <name evidence="1" type="ORF">FMM08_22220</name>
</gene>
<dbReference type="AlphaFoldDB" id="A0A5C8Z2T9"/>